<proteinExistence type="predicted"/>
<sequence length="144" mass="15986">MKNKSITRRFANLFIAAFMAVTGVLSANTALAHDSSPALQKGAYFVDILYLQDGKTPADAKAYFDKVTKVIAGHGLERITPAFIVTNKMSGDIEPQLVNVWSVSDPENTFKNIFSDEGYLKHVPLRNATFDMQRSHMFMLKAAQ</sequence>
<organism evidence="2">
    <name type="scientific">OCS116 cluster bacterium</name>
    <dbReference type="NCBI Taxonomy" id="2030921"/>
    <lineage>
        <taxon>Bacteria</taxon>
        <taxon>Pseudomonadati</taxon>
        <taxon>Pseudomonadota</taxon>
        <taxon>Alphaproteobacteria</taxon>
        <taxon>OCS116 cluster</taxon>
    </lineage>
</organism>
<dbReference type="AlphaFoldDB" id="A0A2A4YVW0"/>
<accession>A0A2A4YVW0</accession>
<protein>
    <recommendedName>
        <fullName evidence="3">DUF1330 domain-containing protein</fullName>
    </recommendedName>
</protein>
<dbReference type="EMBL" id="NVUS01000020">
    <property type="protein sequence ID" value="PCI98639.1"/>
    <property type="molecule type" value="Genomic_DNA"/>
</dbReference>
<evidence type="ECO:0000256" key="1">
    <source>
        <dbReference type="SAM" id="SignalP"/>
    </source>
</evidence>
<comment type="caution">
    <text evidence="2">The sequence shown here is derived from an EMBL/GenBank/DDBJ whole genome shotgun (WGS) entry which is preliminary data.</text>
</comment>
<feature type="chain" id="PRO_5012788643" description="DUF1330 domain-containing protein" evidence="1">
    <location>
        <begin position="33"/>
        <end position="144"/>
    </location>
</feature>
<keyword evidence="1" id="KW-0732">Signal</keyword>
<evidence type="ECO:0008006" key="3">
    <source>
        <dbReference type="Google" id="ProtNLM"/>
    </source>
</evidence>
<name>A0A2A4YVW0_9PROT</name>
<reference key="1">
    <citation type="submission" date="2017-08" db="EMBL/GenBank/DDBJ databases">
        <title>A dynamic microbial community with high functional redundancy inhabits the cold, oxic subseafloor aquifer.</title>
        <authorList>
            <person name="Tully B.J."/>
            <person name="Wheat C.G."/>
            <person name="Glazer B.T."/>
            <person name="Huber J.A."/>
        </authorList>
    </citation>
    <scope>NUCLEOTIDE SEQUENCE [LARGE SCALE GENOMIC DNA]</scope>
</reference>
<feature type="signal peptide" evidence="1">
    <location>
        <begin position="1"/>
        <end position="32"/>
    </location>
</feature>
<evidence type="ECO:0000313" key="2">
    <source>
        <dbReference type="EMBL" id="PCI98639.1"/>
    </source>
</evidence>
<gene>
    <name evidence="2" type="ORF">COB13_13345</name>
</gene>
<reference evidence="2" key="2">
    <citation type="journal article" date="2018" name="ISME J.">
        <title>A dynamic microbial community with high functional redundancy inhabits the cold, oxic subseafloor aquifer.</title>
        <authorList>
            <person name="Tully B.J."/>
            <person name="Wheat C.G."/>
            <person name="Glazer B.T."/>
            <person name="Huber J.A."/>
        </authorList>
    </citation>
    <scope>NUCLEOTIDE SEQUENCE</scope>
    <source>
        <strain evidence="2">NORP83</strain>
    </source>
</reference>